<organism evidence="1 2">
    <name type="scientific">Desulfobotulus alkaliphilus</name>
    <dbReference type="NCBI Taxonomy" id="622671"/>
    <lineage>
        <taxon>Bacteria</taxon>
        <taxon>Pseudomonadati</taxon>
        <taxon>Thermodesulfobacteriota</taxon>
        <taxon>Desulfobacteria</taxon>
        <taxon>Desulfobacterales</taxon>
        <taxon>Desulfobacteraceae</taxon>
        <taxon>Desulfobotulus</taxon>
    </lineage>
</organism>
<proteinExistence type="predicted"/>
<name>A0A562RRN6_9BACT</name>
<dbReference type="Proteomes" id="UP000318307">
    <property type="component" value="Unassembled WGS sequence"/>
</dbReference>
<accession>A0A562RRN6</accession>
<protein>
    <submittedName>
        <fullName evidence="1">Putative zinc-or iron-chelating protein</fullName>
    </submittedName>
</protein>
<evidence type="ECO:0000313" key="1">
    <source>
        <dbReference type="EMBL" id="TWI71194.1"/>
    </source>
</evidence>
<dbReference type="Pfam" id="PF03692">
    <property type="entry name" value="CxxCxxCC"/>
    <property type="match status" value="1"/>
</dbReference>
<keyword evidence="2" id="KW-1185">Reference proteome</keyword>
<dbReference type="RefSeq" id="WP_144685005.1">
    <property type="nucleotide sequence ID" value="NZ_VLLC01000014.1"/>
</dbReference>
<dbReference type="EMBL" id="VLLC01000014">
    <property type="protein sequence ID" value="TWI71194.1"/>
    <property type="molecule type" value="Genomic_DNA"/>
</dbReference>
<dbReference type="OrthoDB" id="9810361at2"/>
<sequence>MAKKNTPLPLAHHIKRLFFPESEKKHAWLPMLLDAYHIADQGVDAAIRREEKKGRKLACTKGCAACCITHRSIPVYPIELVGITWYVTEKLEEPMRSDLAACLEKHTPGDPCVFLVKGICAIHPMRPLACRHFNVFTTPCAEGEDAFFTRKKDVLIPLREYMDEAFFHMLPFYGVTKAGDRRKILKKGLQHDAAKELQGLRWAELARKVAAYDRSKN</sequence>
<evidence type="ECO:0000313" key="2">
    <source>
        <dbReference type="Proteomes" id="UP000318307"/>
    </source>
</evidence>
<reference evidence="1 2" key="1">
    <citation type="submission" date="2019-07" db="EMBL/GenBank/DDBJ databases">
        <title>Genome sequencing of 100 strains of the haloalkaliphilic chemolithoautotrophic sulfur-oxidizing bacterium Thioalkalivibrio.</title>
        <authorList>
            <person name="Muyzer G."/>
        </authorList>
    </citation>
    <scope>NUCLEOTIDE SEQUENCE [LARGE SCALE GENOMIC DNA]</scope>
    <source>
        <strain evidence="1 2">ASO4-4</strain>
    </source>
</reference>
<dbReference type="AlphaFoldDB" id="A0A562RRN6"/>
<gene>
    <name evidence="1" type="ORF">LZ24_01992</name>
</gene>
<dbReference type="InterPro" id="IPR005358">
    <property type="entry name" value="Puta_zinc/iron-chelating_dom"/>
</dbReference>
<comment type="caution">
    <text evidence="1">The sequence shown here is derived from an EMBL/GenBank/DDBJ whole genome shotgun (WGS) entry which is preliminary data.</text>
</comment>